<dbReference type="FunFam" id="3.30.200.20:FF:000330">
    <property type="entry name" value="G-type lectin S-receptor-like serine/threonine-protein kinase At4g03230"/>
    <property type="match status" value="1"/>
</dbReference>
<organism evidence="21 22">
    <name type="scientific">Stephania cephalantha</name>
    <dbReference type="NCBI Taxonomy" id="152367"/>
    <lineage>
        <taxon>Eukaryota</taxon>
        <taxon>Viridiplantae</taxon>
        <taxon>Streptophyta</taxon>
        <taxon>Embryophyta</taxon>
        <taxon>Tracheophyta</taxon>
        <taxon>Spermatophyta</taxon>
        <taxon>Magnoliopsida</taxon>
        <taxon>Ranunculales</taxon>
        <taxon>Menispermaceae</taxon>
        <taxon>Menispermoideae</taxon>
        <taxon>Cissampelideae</taxon>
        <taxon>Stephania</taxon>
    </lineage>
</organism>
<evidence type="ECO:0000313" key="21">
    <source>
        <dbReference type="EMBL" id="KAK9095599.1"/>
    </source>
</evidence>
<keyword evidence="11" id="KW-0067">ATP-binding</keyword>
<evidence type="ECO:0000313" key="22">
    <source>
        <dbReference type="Proteomes" id="UP001419268"/>
    </source>
</evidence>
<evidence type="ECO:0000256" key="16">
    <source>
        <dbReference type="ARBA" id="ARBA00023180"/>
    </source>
</evidence>
<protein>
    <recommendedName>
        <fullName evidence="3">non-specific serine/threonine protein kinase</fullName>
        <ecNumber evidence="3">2.7.11.1</ecNumber>
    </recommendedName>
</protein>
<keyword evidence="7 19" id="KW-0812">Transmembrane</keyword>
<comment type="caution">
    <text evidence="21">The sequence shown here is derived from an EMBL/GenBank/DDBJ whole genome shotgun (WGS) entry which is preliminary data.</text>
</comment>
<evidence type="ECO:0000256" key="9">
    <source>
        <dbReference type="ARBA" id="ARBA00022741"/>
    </source>
</evidence>
<keyword evidence="14" id="KW-1015">Disulfide bond</keyword>
<evidence type="ECO:0000256" key="4">
    <source>
        <dbReference type="ARBA" id="ARBA00022475"/>
    </source>
</evidence>
<feature type="transmembrane region" description="Helical" evidence="19">
    <location>
        <begin position="20"/>
        <end position="42"/>
    </location>
</feature>
<evidence type="ECO:0000256" key="18">
    <source>
        <dbReference type="ARBA" id="ARBA00048679"/>
    </source>
</evidence>
<dbReference type="PANTHER" id="PTHR27002">
    <property type="entry name" value="RECEPTOR-LIKE SERINE/THREONINE-PROTEIN KINASE SD1-8"/>
    <property type="match status" value="1"/>
</dbReference>
<comment type="catalytic activity">
    <reaction evidence="18">
        <text>L-seryl-[protein] + ATP = O-phospho-L-seryl-[protein] + ADP + H(+)</text>
        <dbReference type="Rhea" id="RHEA:17989"/>
        <dbReference type="Rhea" id="RHEA-COMP:9863"/>
        <dbReference type="Rhea" id="RHEA-COMP:11604"/>
        <dbReference type="ChEBI" id="CHEBI:15378"/>
        <dbReference type="ChEBI" id="CHEBI:29999"/>
        <dbReference type="ChEBI" id="CHEBI:30616"/>
        <dbReference type="ChEBI" id="CHEBI:83421"/>
        <dbReference type="ChEBI" id="CHEBI:456216"/>
        <dbReference type="EC" id="2.7.11.1"/>
    </reaction>
</comment>
<evidence type="ECO:0000256" key="7">
    <source>
        <dbReference type="ARBA" id="ARBA00022692"/>
    </source>
</evidence>
<evidence type="ECO:0000256" key="14">
    <source>
        <dbReference type="ARBA" id="ARBA00023157"/>
    </source>
</evidence>
<dbReference type="Proteomes" id="UP001419268">
    <property type="component" value="Unassembled WGS sequence"/>
</dbReference>
<sequence>MLIDESNGTSHGRRSKSKILAVISTVVTLGFLISGCFAFYFWRRKRMVNTKEKELLQLQIATGITAASKFNNKSSFLKEGKGYDIKLFSFSSIAAATNNFSEANKLGEGGFGPVYRGKLFDGHEIAVKRLSRNSCQGILEFANEIKLIAKLQHMNLVRLWGCCIQTEEKILIYEYMPNTSLDSFLFDPTKQRTLDWGKRVRIIEGIAQGLLYLHKYSRLRVIHRDLKASNIL</sequence>
<dbReference type="InterPro" id="IPR000719">
    <property type="entry name" value="Prot_kinase_dom"/>
</dbReference>
<dbReference type="PROSITE" id="PS50011">
    <property type="entry name" value="PROTEIN_KINASE_DOM"/>
    <property type="match status" value="1"/>
</dbReference>
<evidence type="ECO:0000256" key="3">
    <source>
        <dbReference type="ARBA" id="ARBA00012513"/>
    </source>
</evidence>
<keyword evidence="4" id="KW-1003">Cell membrane</keyword>
<keyword evidence="12 19" id="KW-1133">Transmembrane helix</keyword>
<keyword evidence="16" id="KW-0325">Glycoprotein</keyword>
<accession>A0AAP0ELS4</accession>
<keyword evidence="10" id="KW-0418">Kinase</keyword>
<evidence type="ECO:0000256" key="6">
    <source>
        <dbReference type="ARBA" id="ARBA00022679"/>
    </source>
</evidence>
<keyword evidence="13 19" id="KW-0472">Membrane</keyword>
<comment type="catalytic activity">
    <reaction evidence="17">
        <text>L-threonyl-[protein] + ATP = O-phospho-L-threonyl-[protein] + ADP + H(+)</text>
        <dbReference type="Rhea" id="RHEA:46608"/>
        <dbReference type="Rhea" id="RHEA-COMP:11060"/>
        <dbReference type="Rhea" id="RHEA-COMP:11605"/>
        <dbReference type="ChEBI" id="CHEBI:15378"/>
        <dbReference type="ChEBI" id="CHEBI:30013"/>
        <dbReference type="ChEBI" id="CHEBI:30616"/>
        <dbReference type="ChEBI" id="CHEBI:61977"/>
        <dbReference type="ChEBI" id="CHEBI:456216"/>
        <dbReference type="EC" id="2.7.11.1"/>
    </reaction>
</comment>
<dbReference type="FunFam" id="1.10.510.10:FF:001023">
    <property type="entry name" value="Os07g0541700 protein"/>
    <property type="match status" value="1"/>
</dbReference>
<dbReference type="Pfam" id="PF07714">
    <property type="entry name" value="PK_Tyr_Ser-Thr"/>
    <property type="match status" value="1"/>
</dbReference>
<dbReference type="SUPFAM" id="SSF56112">
    <property type="entry name" value="Protein kinase-like (PK-like)"/>
    <property type="match status" value="1"/>
</dbReference>
<dbReference type="GO" id="GO:0005524">
    <property type="term" value="F:ATP binding"/>
    <property type="evidence" value="ECO:0007669"/>
    <property type="project" value="UniProtKB-KW"/>
</dbReference>
<dbReference type="EMBL" id="JBBNAG010000011">
    <property type="protein sequence ID" value="KAK9095599.1"/>
    <property type="molecule type" value="Genomic_DNA"/>
</dbReference>
<reference evidence="21 22" key="1">
    <citation type="submission" date="2024-01" db="EMBL/GenBank/DDBJ databases">
        <title>Genome assemblies of Stephania.</title>
        <authorList>
            <person name="Yang L."/>
        </authorList>
    </citation>
    <scope>NUCLEOTIDE SEQUENCE [LARGE SCALE GENOMIC DNA]</scope>
    <source>
        <strain evidence="21">JXDWG</strain>
        <tissue evidence="21">Leaf</tissue>
    </source>
</reference>
<keyword evidence="15" id="KW-0675">Receptor</keyword>
<feature type="domain" description="Protein kinase" evidence="20">
    <location>
        <begin position="100"/>
        <end position="232"/>
    </location>
</feature>
<gene>
    <name evidence="21" type="ORF">Scep_027068</name>
</gene>
<keyword evidence="22" id="KW-1185">Reference proteome</keyword>
<evidence type="ECO:0000256" key="12">
    <source>
        <dbReference type="ARBA" id="ARBA00022989"/>
    </source>
</evidence>
<dbReference type="Gene3D" id="1.10.510.10">
    <property type="entry name" value="Transferase(Phosphotransferase) domain 1"/>
    <property type="match status" value="1"/>
</dbReference>
<evidence type="ECO:0000256" key="1">
    <source>
        <dbReference type="ARBA" id="ARBA00004167"/>
    </source>
</evidence>
<evidence type="ECO:0000256" key="15">
    <source>
        <dbReference type="ARBA" id="ARBA00023170"/>
    </source>
</evidence>
<name>A0AAP0ELS4_9MAGN</name>
<comment type="subcellular location">
    <subcellularLocation>
        <location evidence="2">Cell membrane</location>
    </subcellularLocation>
    <subcellularLocation>
        <location evidence="1">Membrane</location>
        <topology evidence="1">Single-pass membrane protein</topology>
    </subcellularLocation>
</comment>
<keyword evidence="8" id="KW-0732">Signal</keyword>
<dbReference type="AlphaFoldDB" id="A0AAP0ELS4"/>
<dbReference type="GO" id="GO:0004674">
    <property type="term" value="F:protein serine/threonine kinase activity"/>
    <property type="evidence" value="ECO:0007669"/>
    <property type="project" value="UniProtKB-KW"/>
</dbReference>
<dbReference type="EC" id="2.7.11.1" evidence="3"/>
<dbReference type="InterPro" id="IPR011009">
    <property type="entry name" value="Kinase-like_dom_sf"/>
</dbReference>
<dbReference type="GO" id="GO:0005886">
    <property type="term" value="C:plasma membrane"/>
    <property type="evidence" value="ECO:0007669"/>
    <property type="project" value="UniProtKB-SubCell"/>
</dbReference>
<evidence type="ECO:0000256" key="5">
    <source>
        <dbReference type="ARBA" id="ARBA00022527"/>
    </source>
</evidence>
<evidence type="ECO:0000256" key="19">
    <source>
        <dbReference type="SAM" id="Phobius"/>
    </source>
</evidence>
<evidence type="ECO:0000256" key="17">
    <source>
        <dbReference type="ARBA" id="ARBA00047899"/>
    </source>
</evidence>
<evidence type="ECO:0000256" key="10">
    <source>
        <dbReference type="ARBA" id="ARBA00022777"/>
    </source>
</evidence>
<evidence type="ECO:0000259" key="20">
    <source>
        <dbReference type="PROSITE" id="PS50011"/>
    </source>
</evidence>
<keyword evidence="5" id="KW-0723">Serine/threonine-protein kinase</keyword>
<evidence type="ECO:0000256" key="8">
    <source>
        <dbReference type="ARBA" id="ARBA00022729"/>
    </source>
</evidence>
<evidence type="ECO:0000256" key="11">
    <source>
        <dbReference type="ARBA" id="ARBA00022840"/>
    </source>
</evidence>
<dbReference type="Gene3D" id="3.30.200.20">
    <property type="entry name" value="Phosphorylase Kinase, domain 1"/>
    <property type="match status" value="1"/>
</dbReference>
<proteinExistence type="predicted"/>
<dbReference type="SMART" id="SM00220">
    <property type="entry name" value="S_TKc"/>
    <property type="match status" value="1"/>
</dbReference>
<keyword evidence="9" id="KW-0547">Nucleotide-binding</keyword>
<evidence type="ECO:0000256" key="2">
    <source>
        <dbReference type="ARBA" id="ARBA00004236"/>
    </source>
</evidence>
<evidence type="ECO:0000256" key="13">
    <source>
        <dbReference type="ARBA" id="ARBA00023136"/>
    </source>
</evidence>
<dbReference type="InterPro" id="IPR001245">
    <property type="entry name" value="Ser-Thr/Tyr_kinase_cat_dom"/>
</dbReference>
<keyword evidence="6" id="KW-0808">Transferase</keyword>